<evidence type="ECO:0000313" key="2">
    <source>
        <dbReference type="Proteomes" id="UP000647587"/>
    </source>
</evidence>
<dbReference type="Proteomes" id="UP000647587">
    <property type="component" value="Unassembled WGS sequence"/>
</dbReference>
<proteinExistence type="predicted"/>
<keyword evidence="2" id="KW-1185">Reference proteome</keyword>
<name>A0ABQ2EG59_9DEIO</name>
<gene>
    <name evidence="1" type="ORF">GCM10008955_00710</name>
</gene>
<comment type="caution">
    <text evidence="1">The sequence shown here is derived from an EMBL/GenBank/DDBJ whole genome shotgun (WGS) entry which is preliminary data.</text>
</comment>
<sequence>MILLQVIERPTPFPKVSIRMSVIERPAYALAHLHRRDQGEIVIRQHGFFVERRYFDLARCACTHPMDHGDLLCPSCEARR</sequence>
<dbReference type="RefSeq" id="WP_189003466.1">
    <property type="nucleotide sequence ID" value="NZ_BMPP01000001.1"/>
</dbReference>
<evidence type="ECO:0008006" key="3">
    <source>
        <dbReference type="Google" id="ProtNLM"/>
    </source>
</evidence>
<dbReference type="EMBL" id="BMPP01000001">
    <property type="protein sequence ID" value="GGK11333.1"/>
    <property type="molecule type" value="Genomic_DNA"/>
</dbReference>
<evidence type="ECO:0000313" key="1">
    <source>
        <dbReference type="EMBL" id="GGK11333.1"/>
    </source>
</evidence>
<protein>
    <recommendedName>
        <fullName evidence="3">Transcriptional regulator</fullName>
    </recommendedName>
</protein>
<reference evidence="2" key="1">
    <citation type="journal article" date="2019" name="Int. J. Syst. Evol. Microbiol.">
        <title>The Global Catalogue of Microorganisms (GCM) 10K type strain sequencing project: providing services to taxonomists for standard genome sequencing and annotation.</title>
        <authorList>
            <consortium name="The Broad Institute Genomics Platform"/>
            <consortium name="The Broad Institute Genome Sequencing Center for Infectious Disease"/>
            <person name="Wu L."/>
            <person name="Ma J."/>
        </authorList>
    </citation>
    <scope>NUCLEOTIDE SEQUENCE [LARGE SCALE GENOMIC DNA]</scope>
    <source>
        <strain evidence="2">JCM 30331</strain>
    </source>
</reference>
<accession>A0ABQ2EG59</accession>
<organism evidence="1 2">
    <name type="scientific">Deinococcus malanensis</name>
    <dbReference type="NCBI Taxonomy" id="1706855"/>
    <lineage>
        <taxon>Bacteria</taxon>
        <taxon>Thermotogati</taxon>
        <taxon>Deinococcota</taxon>
        <taxon>Deinococci</taxon>
        <taxon>Deinococcales</taxon>
        <taxon>Deinococcaceae</taxon>
        <taxon>Deinococcus</taxon>
    </lineage>
</organism>